<feature type="transmembrane region" description="Helical" evidence="10">
    <location>
        <begin position="171"/>
        <end position="189"/>
    </location>
</feature>
<evidence type="ECO:0000256" key="7">
    <source>
        <dbReference type="ARBA" id="ARBA00022989"/>
    </source>
</evidence>
<evidence type="ECO:0000256" key="5">
    <source>
        <dbReference type="ARBA" id="ARBA00022741"/>
    </source>
</evidence>
<evidence type="ECO:0000256" key="4">
    <source>
        <dbReference type="ARBA" id="ARBA00022692"/>
    </source>
</evidence>
<feature type="transmembrane region" description="Helical" evidence="10">
    <location>
        <begin position="40"/>
        <end position="59"/>
    </location>
</feature>
<dbReference type="GO" id="GO:0016020">
    <property type="term" value="C:membrane"/>
    <property type="evidence" value="ECO:0007669"/>
    <property type="project" value="UniProtKB-SubCell"/>
</dbReference>
<sequence length="426" mass="44306">MSLTLFLVSFYTLVGAYWLVRPLKVGVFVALVGLSSEPEAKLGTLVVLLPILLGYNAAVARVTDMKRLVAVVAGAYAAIFAAIGLVLPIALASSSSPSPSLSASWAWLGWVTYWVIESFGSVCVAMMWSVLSSVLASRPKATAAHVYPLAVVVCQLGAITGASLATRTASLGFGFMFFVGAAAVAGVIVTSSAAVSYAAASAVAAPSEAAEAGLLSGGQLAAQIETLEDKNAPQAAASASHLPPPRGGRGSAAQRRQRRQTGLLEGLIIIGTDTYVGGILVVSTFAELIGTILDYQMKVVAKREYATPEAFAGFMGYFGVAVNSMSLVFALVGTKRFLAMFGLRAALLAYPLGCASVVGLVYLAPSLAFMFVGMVALKAFNYSLNNPAKELLYLSTTPDVRFKAKSWIDMFGTRLAKGVELDGGAP</sequence>
<dbReference type="OMA" id="YCSIESF"/>
<keyword evidence="3" id="KW-0813">Transport</keyword>
<dbReference type="AlphaFoldDB" id="A0A0L0DRG7"/>
<dbReference type="InterPro" id="IPR004667">
    <property type="entry name" value="ADP_ATP_car_bac_type"/>
</dbReference>
<evidence type="ECO:0000256" key="9">
    <source>
        <dbReference type="SAM" id="MobiDB-lite"/>
    </source>
</evidence>
<feature type="transmembrane region" description="Helical" evidence="10">
    <location>
        <begin position="263"/>
        <end position="290"/>
    </location>
</feature>
<keyword evidence="12" id="KW-1185">Reference proteome</keyword>
<feature type="transmembrane region" description="Helical" evidence="10">
    <location>
        <begin position="345"/>
        <end position="377"/>
    </location>
</feature>
<dbReference type="GO" id="GO:0005471">
    <property type="term" value="F:ATP:ADP antiporter activity"/>
    <property type="evidence" value="ECO:0007669"/>
    <property type="project" value="InterPro"/>
</dbReference>
<feature type="transmembrane region" description="Helical" evidence="10">
    <location>
        <begin position="310"/>
        <end position="333"/>
    </location>
</feature>
<dbReference type="GeneID" id="25568772"/>
<proteinExistence type="inferred from homology"/>
<dbReference type="PANTHER" id="PTHR31187:SF1">
    <property type="entry name" value="ADP,ATP CARRIER PROTEIN 1"/>
    <property type="match status" value="1"/>
</dbReference>
<evidence type="ECO:0000256" key="8">
    <source>
        <dbReference type="ARBA" id="ARBA00023136"/>
    </source>
</evidence>
<evidence type="ECO:0000256" key="6">
    <source>
        <dbReference type="ARBA" id="ARBA00022840"/>
    </source>
</evidence>
<dbReference type="eggNOG" id="ENOG502R2N3">
    <property type="taxonomic scope" value="Eukaryota"/>
</dbReference>
<dbReference type="Proteomes" id="UP000054408">
    <property type="component" value="Unassembled WGS sequence"/>
</dbReference>
<feature type="transmembrane region" description="Helical" evidence="10">
    <location>
        <begin position="111"/>
        <end position="134"/>
    </location>
</feature>
<keyword evidence="8 10" id="KW-0472">Membrane</keyword>
<name>A0A0L0DRG7_THETB</name>
<organism evidence="11 12">
    <name type="scientific">Thecamonas trahens ATCC 50062</name>
    <dbReference type="NCBI Taxonomy" id="461836"/>
    <lineage>
        <taxon>Eukaryota</taxon>
        <taxon>Apusozoa</taxon>
        <taxon>Apusomonadida</taxon>
        <taxon>Apusomonadidae</taxon>
        <taxon>Thecamonas</taxon>
    </lineage>
</organism>
<feature type="transmembrane region" description="Helical" evidence="10">
    <location>
        <begin position="146"/>
        <end position="165"/>
    </location>
</feature>
<keyword evidence="5" id="KW-0547">Nucleotide-binding</keyword>
<evidence type="ECO:0000256" key="2">
    <source>
        <dbReference type="ARBA" id="ARBA00007127"/>
    </source>
</evidence>
<keyword evidence="7 10" id="KW-1133">Transmembrane helix</keyword>
<evidence type="ECO:0000256" key="1">
    <source>
        <dbReference type="ARBA" id="ARBA00004141"/>
    </source>
</evidence>
<evidence type="ECO:0000256" key="10">
    <source>
        <dbReference type="SAM" id="Phobius"/>
    </source>
</evidence>
<comment type="subcellular location">
    <subcellularLocation>
        <location evidence="1">Membrane</location>
        <topology evidence="1">Multi-pass membrane protein</topology>
    </subcellularLocation>
</comment>
<evidence type="ECO:0000313" key="12">
    <source>
        <dbReference type="Proteomes" id="UP000054408"/>
    </source>
</evidence>
<dbReference type="EMBL" id="GL349492">
    <property type="protein sequence ID" value="KNC54919.1"/>
    <property type="molecule type" value="Genomic_DNA"/>
</dbReference>
<dbReference type="PANTHER" id="PTHR31187">
    <property type="match status" value="1"/>
</dbReference>
<feature type="region of interest" description="Disordered" evidence="9">
    <location>
        <begin position="234"/>
        <end position="255"/>
    </location>
</feature>
<protein>
    <submittedName>
        <fullName evidence="11">Nucleotide transporter 3</fullName>
    </submittedName>
</protein>
<keyword evidence="6" id="KW-0067">ATP-binding</keyword>
<dbReference type="RefSeq" id="XP_013753508.1">
    <property type="nucleotide sequence ID" value="XM_013898054.1"/>
</dbReference>
<accession>A0A0L0DRG7</accession>
<comment type="similarity">
    <text evidence="2">Belongs to the ADP/ATP translocase tlc family.</text>
</comment>
<dbReference type="OrthoDB" id="194566at2759"/>
<dbReference type="GO" id="GO:0005524">
    <property type="term" value="F:ATP binding"/>
    <property type="evidence" value="ECO:0007669"/>
    <property type="project" value="UniProtKB-KW"/>
</dbReference>
<reference evidence="11 12" key="1">
    <citation type="submission" date="2010-05" db="EMBL/GenBank/DDBJ databases">
        <title>The Genome Sequence of Thecamonas trahens ATCC 50062.</title>
        <authorList>
            <consortium name="The Broad Institute Genome Sequencing Platform"/>
            <person name="Russ C."/>
            <person name="Cuomo C."/>
            <person name="Shea T."/>
            <person name="Young S.K."/>
            <person name="Zeng Q."/>
            <person name="Koehrsen M."/>
            <person name="Haas B."/>
            <person name="Borodovsky M."/>
            <person name="Guigo R."/>
            <person name="Alvarado L."/>
            <person name="Berlin A."/>
            <person name="Bochicchio J."/>
            <person name="Borenstein D."/>
            <person name="Chapman S."/>
            <person name="Chen Z."/>
            <person name="Freedman E."/>
            <person name="Gellesch M."/>
            <person name="Goldberg J."/>
            <person name="Griggs A."/>
            <person name="Gujja S."/>
            <person name="Heilman E."/>
            <person name="Heiman D."/>
            <person name="Hepburn T."/>
            <person name="Howarth C."/>
            <person name="Jen D."/>
            <person name="Larson L."/>
            <person name="Mehta T."/>
            <person name="Park D."/>
            <person name="Pearson M."/>
            <person name="Roberts A."/>
            <person name="Saif S."/>
            <person name="Shenoy N."/>
            <person name="Sisk P."/>
            <person name="Stolte C."/>
            <person name="Sykes S."/>
            <person name="Thomson T."/>
            <person name="Walk T."/>
            <person name="White J."/>
            <person name="Yandava C."/>
            <person name="Burger G."/>
            <person name="Gray M.W."/>
            <person name="Holland P.W.H."/>
            <person name="King N."/>
            <person name="Lang F.B.F."/>
            <person name="Roger A.J."/>
            <person name="Ruiz-Trillo I."/>
            <person name="Lander E."/>
            <person name="Nusbaum C."/>
        </authorList>
    </citation>
    <scope>NUCLEOTIDE SEQUENCE [LARGE SCALE GENOMIC DNA]</scope>
    <source>
        <strain evidence="11 12">ATCC 50062</strain>
    </source>
</reference>
<gene>
    <name evidence="11" type="ORF">AMSG_10581</name>
</gene>
<evidence type="ECO:0000313" key="11">
    <source>
        <dbReference type="EMBL" id="KNC54919.1"/>
    </source>
</evidence>
<evidence type="ECO:0000256" key="3">
    <source>
        <dbReference type="ARBA" id="ARBA00022448"/>
    </source>
</evidence>
<feature type="transmembrane region" description="Helical" evidence="10">
    <location>
        <begin position="68"/>
        <end position="91"/>
    </location>
</feature>
<keyword evidence="4 10" id="KW-0812">Transmembrane</keyword>